<evidence type="ECO:0000313" key="3">
    <source>
        <dbReference type="Proteomes" id="UP001589844"/>
    </source>
</evidence>
<dbReference type="Gene3D" id="3.40.50.150">
    <property type="entry name" value="Vaccinia Virus protein VP39"/>
    <property type="match status" value="1"/>
</dbReference>
<dbReference type="SUPFAM" id="SSF53335">
    <property type="entry name" value="S-adenosyl-L-methionine-dependent methyltransferases"/>
    <property type="match status" value="1"/>
</dbReference>
<dbReference type="CDD" id="cd02440">
    <property type="entry name" value="AdoMet_MTases"/>
    <property type="match status" value="1"/>
</dbReference>
<dbReference type="GO" id="GO:0008168">
    <property type="term" value="F:methyltransferase activity"/>
    <property type="evidence" value="ECO:0007669"/>
    <property type="project" value="UniProtKB-KW"/>
</dbReference>
<evidence type="ECO:0000259" key="1">
    <source>
        <dbReference type="Pfam" id="PF05050"/>
    </source>
</evidence>
<reference evidence="2 3" key="1">
    <citation type="submission" date="2024-09" db="EMBL/GenBank/DDBJ databases">
        <authorList>
            <person name="Sun Q."/>
            <person name="Mori K."/>
        </authorList>
    </citation>
    <scope>NUCLEOTIDE SEQUENCE [LARGE SCALE GENOMIC DNA]</scope>
    <source>
        <strain evidence="2 3">CCM 8677</strain>
    </source>
</reference>
<dbReference type="RefSeq" id="WP_390213731.1">
    <property type="nucleotide sequence ID" value="NZ_JBHLXJ010000016.1"/>
</dbReference>
<dbReference type="GO" id="GO:0032259">
    <property type="term" value="P:methylation"/>
    <property type="evidence" value="ECO:0007669"/>
    <property type="project" value="UniProtKB-KW"/>
</dbReference>
<dbReference type="InterPro" id="IPR006342">
    <property type="entry name" value="FkbM_mtfrase"/>
</dbReference>
<name>A0ABV6IH30_9BURK</name>
<dbReference type="InterPro" id="IPR029063">
    <property type="entry name" value="SAM-dependent_MTases_sf"/>
</dbReference>
<dbReference type="Proteomes" id="UP001589844">
    <property type="component" value="Unassembled WGS sequence"/>
</dbReference>
<gene>
    <name evidence="2" type="ORF">ACFFJH_15060</name>
</gene>
<evidence type="ECO:0000313" key="2">
    <source>
        <dbReference type="EMBL" id="MFC0351136.1"/>
    </source>
</evidence>
<accession>A0ABV6IH30</accession>
<organism evidence="2 3">
    <name type="scientific">Undibacterium danionis</name>
    <dbReference type="NCBI Taxonomy" id="1812100"/>
    <lineage>
        <taxon>Bacteria</taxon>
        <taxon>Pseudomonadati</taxon>
        <taxon>Pseudomonadota</taxon>
        <taxon>Betaproteobacteria</taxon>
        <taxon>Burkholderiales</taxon>
        <taxon>Oxalobacteraceae</taxon>
        <taxon>Undibacterium</taxon>
    </lineage>
</organism>
<keyword evidence="2" id="KW-0808">Transferase</keyword>
<comment type="caution">
    <text evidence="2">The sequence shown here is derived from an EMBL/GenBank/DDBJ whole genome shotgun (WGS) entry which is preliminary data.</text>
</comment>
<dbReference type="NCBIfam" id="TIGR01444">
    <property type="entry name" value="fkbM_fam"/>
    <property type="match status" value="1"/>
</dbReference>
<proteinExistence type="predicted"/>
<feature type="domain" description="Methyltransferase FkbM" evidence="1">
    <location>
        <begin position="158"/>
        <end position="319"/>
    </location>
</feature>
<dbReference type="EMBL" id="JBHLXJ010000016">
    <property type="protein sequence ID" value="MFC0351136.1"/>
    <property type="molecule type" value="Genomic_DNA"/>
</dbReference>
<dbReference type="Pfam" id="PF05050">
    <property type="entry name" value="Methyltransf_21"/>
    <property type="match status" value="1"/>
</dbReference>
<dbReference type="PANTHER" id="PTHR34203">
    <property type="entry name" value="METHYLTRANSFERASE, FKBM FAMILY PROTEIN"/>
    <property type="match status" value="1"/>
</dbReference>
<dbReference type="PANTHER" id="PTHR34203:SF15">
    <property type="entry name" value="SLL1173 PROTEIN"/>
    <property type="match status" value="1"/>
</dbReference>
<protein>
    <submittedName>
        <fullName evidence="2">FkbM family methyltransferase</fullName>
    </submittedName>
</protein>
<sequence>MFFKKLFSPKISDTSLPLSAANTTSISPKVGANPIQQFGDWDYAELTTSEDIFHCFRLILGRAPNREEWPGHSLQIGKPLDLVLASYINSLEFAQRQEKLVVKREVKQVQKIRINEVDMIVSPDDLDVGAHLVNGEYEPHVTKVFRQQITHRKMNIIDLGANIGYFTMLAASMIDPDGQIFAVEPSADNVKLIELSRRQNEFNNIQIINTAVGETIGILGLNGSYSNGTTASLSNNEQSLLDSTVVPCLPLDNLIPAETRIDLIKIDVEGYEYRALMGAKRLLSTWHPIIISEFSPDFMPLTGKNDGRTYLRFLFELGYHAAIIERDGNLLETGQDVEKLMEYYEKLGEDHVDLLFRYPA</sequence>
<keyword evidence="3" id="KW-1185">Reference proteome</keyword>
<keyword evidence="2" id="KW-0489">Methyltransferase</keyword>
<dbReference type="InterPro" id="IPR052514">
    <property type="entry name" value="SAM-dependent_MTase"/>
</dbReference>